<dbReference type="RefSeq" id="WP_089400272.1">
    <property type="nucleotide sequence ID" value="NZ_FZOT01000011.1"/>
</dbReference>
<dbReference type="GO" id="GO:0003677">
    <property type="term" value="F:DNA binding"/>
    <property type="evidence" value="ECO:0007669"/>
    <property type="project" value="UniProtKB-KW"/>
</dbReference>
<evidence type="ECO:0000313" key="6">
    <source>
        <dbReference type="EMBL" id="SNS99479.1"/>
    </source>
</evidence>
<proteinExistence type="predicted"/>
<reference evidence="6 7" key="1">
    <citation type="submission" date="2017-06" db="EMBL/GenBank/DDBJ databases">
        <authorList>
            <person name="Kim H.J."/>
            <person name="Triplett B.A."/>
        </authorList>
    </citation>
    <scope>NUCLEOTIDE SEQUENCE [LARGE SCALE GENOMIC DNA]</scope>
    <source>
        <strain evidence="6 7">U15</strain>
    </source>
</reference>
<evidence type="ECO:0000256" key="1">
    <source>
        <dbReference type="ARBA" id="ARBA00022491"/>
    </source>
</evidence>
<keyword evidence="2" id="KW-0805">Transcription regulation</keyword>
<evidence type="ECO:0000259" key="5">
    <source>
        <dbReference type="PROSITE" id="PS50937"/>
    </source>
</evidence>
<dbReference type="PROSITE" id="PS50937">
    <property type="entry name" value="HTH_MERR_2"/>
    <property type="match status" value="1"/>
</dbReference>
<accession>A0A239J0Z3</accession>
<dbReference type="InterPro" id="IPR000551">
    <property type="entry name" value="MerR-type_HTH_dom"/>
</dbReference>
<keyword evidence="3" id="KW-0238">DNA-binding</keyword>
<dbReference type="PANTHER" id="PTHR30204">
    <property type="entry name" value="REDOX-CYCLING DRUG-SENSING TRANSCRIPTIONAL ACTIVATOR SOXR"/>
    <property type="match status" value="1"/>
</dbReference>
<evidence type="ECO:0000256" key="4">
    <source>
        <dbReference type="ARBA" id="ARBA00023163"/>
    </source>
</evidence>
<organism evidence="6 7">
    <name type="scientific">Noviherbaspirillum humi</name>
    <dbReference type="NCBI Taxonomy" id="1688639"/>
    <lineage>
        <taxon>Bacteria</taxon>
        <taxon>Pseudomonadati</taxon>
        <taxon>Pseudomonadota</taxon>
        <taxon>Betaproteobacteria</taxon>
        <taxon>Burkholderiales</taxon>
        <taxon>Oxalobacteraceae</taxon>
        <taxon>Noviherbaspirillum</taxon>
    </lineage>
</organism>
<sequence>MSSDLATEGASEPLYRIGVAARLSGVPVQTLRVWERRYRVVGPNMSPRGQRLYSSPEIKRLALIKQLVDLGNPIGNIARLSTEALTAMLAAERSHSSPVVDAEPLKEVKVALVGPALSARCLQPAGFGSLFRVVAHCARPEDVERKLSHADADLAMIELATLSAEPMDAIERVKQACGAEEVLVLYRFAPSKLIRQLRAAGHHVARMTSDADELEALCRAALKPRPFAQDDAAGDGEPPPARYTEAQLAAFAGAAAGRVYCECPRHLAELLMSLGSFERYSGECASRSPEDALFHLELQQSTGFARALLENALQRVAQHEGLPLPDDIPEARNAA</sequence>
<dbReference type="GO" id="GO:0003700">
    <property type="term" value="F:DNA-binding transcription factor activity"/>
    <property type="evidence" value="ECO:0007669"/>
    <property type="project" value="InterPro"/>
</dbReference>
<dbReference type="PANTHER" id="PTHR30204:SF69">
    <property type="entry name" value="MERR-FAMILY TRANSCRIPTIONAL REGULATOR"/>
    <property type="match status" value="1"/>
</dbReference>
<protein>
    <submittedName>
        <fullName evidence="6">MerR HTH family regulatory protein</fullName>
    </submittedName>
</protein>
<feature type="domain" description="HTH merR-type" evidence="5">
    <location>
        <begin position="14"/>
        <end position="83"/>
    </location>
</feature>
<dbReference type="EMBL" id="FZOT01000011">
    <property type="protein sequence ID" value="SNS99479.1"/>
    <property type="molecule type" value="Genomic_DNA"/>
</dbReference>
<evidence type="ECO:0000256" key="3">
    <source>
        <dbReference type="ARBA" id="ARBA00023125"/>
    </source>
</evidence>
<evidence type="ECO:0000313" key="7">
    <source>
        <dbReference type="Proteomes" id="UP000198284"/>
    </source>
</evidence>
<dbReference type="SUPFAM" id="SSF46955">
    <property type="entry name" value="Putative DNA-binding domain"/>
    <property type="match status" value="1"/>
</dbReference>
<dbReference type="Gene3D" id="1.10.1660.10">
    <property type="match status" value="1"/>
</dbReference>
<evidence type="ECO:0000256" key="2">
    <source>
        <dbReference type="ARBA" id="ARBA00023015"/>
    </source>
</evidence>
<dbReference type="Proteomes" id="UP000198284">
    <property type="component" value="Unassembled WGS sequence"/>
</dbReference>
<dbReference type="Pfam" id="PF13411">
    <property type="entry name" value="MerR_1"/>
    <property type="match status" value="1"/>
</dbReference>
<keyword evidence="7" id="KW-1185">Reference proteome</keyword>
<dbReference type="AlphaFoldDB" id="A0A239J0Z3"/>
<dbReference type="SMART" id="SM00422">
    <property type="entry name" value="HTH_MERR"/>
    <property type="match status" value="1"/>
</dbReference>
<keyword evidence="1" id="KW-0678">Repressor</keyword>
<gene>
    <name evidence="6" type="ORF">SAMN06265795_11165</name>
</gene>
<dbReference type="OrthoDB" id="9800334at2"/>
<dbReference type="InterPro" id="IPR047057">
    <property type="entry name" value="MerR_fam"/>
</dbReference>
<keyword evidence="4" id="KW-0804">Transcription</keyword>
<name>A0A239J0Z3_9BURK</name>
<dbReference type="InterPro" id="IPR009061">
    <property type="entry name" value="DNA-bd_dom_put_sf"/>
</dbReference>